<name>A0A5P6VRF8_PSEXY</name>
<dbReference type="AlphaFoldDB" id="A0A5P6VRF8"/>
<evidence type="ECO:0000313" key="1">
    <source>
        <dbReference type="EMBL" id="QFJ54982.1"/>
    </source>
</evidence>
<proteinExistence type="predicted"/>
<dbReference type="OrthoDB" id="2044566at2"/>
<dbReference type="RefSeq" id="WP_151623435.1">
    <property type="nucleotide sequence ID" value="NZ_CP043028.1"/>
</dbReference>
<sequence length="118" mass="14075">MAEVRLINNLKGVLYFLDTPLMDFEIKDRELIKATDLNNGKLYPWELAKLGISYGSFVKFFQRRTMREGCMFYQEHLRALGMDKMDFDLYIKKNNGNNHLDNYWVKFEDFGAKKFVEL</sequence>
<dbReference type="KEGG" id="pxv:FXF36_08970"/>
<organism evidence="1 2">
    <name type="scientific">Pseudobutyrivibrio xylanivorans</name>
    <dbReference type="NCBI Taxonomy" id="185007"/>
    <lineage>
        <taxon>Bacteria</taxon>
        <taxon>Bacillati</taxon>
        <taxon>Bacillota</taxon>
        <taxon>Clostridia</taxon>
        <taxon>Lachnospirales</taxon>
        <taxon>Lachnospiraceae</taxon>
        <taxon>Pseudobutyrivibrio</taxon>
    </lineage>
</organism>
<gene>
    <name evidence="1" type="ORF">FXF36_08970</name>
</gene>
<evidence type="ECO:0000313" key="2">
    <source>
        <dbReference type="Proteomes" id="UP000327030"/>
    </source>
</evidence>
<accession>A0A5P6VRF8</accession>
<dbReference type="Proteomes" id="UP000327030">
    <property type="component" value="Chromosome 1"/>
</dbReference>
<reference evidence="2" key="1">
    <citation type="submission" date="2019-08" db="EMBL/GenBank/DDBJ databases">
        <title>Complete Genome Sequence of the Polysaccharide-Degrading Rumen Bacterium Pseudobutyrivibrio xylanivorans MA3014.</title>
        <authorList>
            <person name="Palevich N."/>
            <person name="Maclean P.H."/>
            <person name="Kelly W.J."/>
            <person name="Leahy S.C."/>
            <person name="Rakonjac J."/>
            <person name="Attwood G.T."/>
        </authorList>
    </citation>
    <scope>NUCLEOTIDE SEQUENCE [LARGE SCALE GENOMIC DNA]</scope>
    <source>
        <strain evidence="2">MA3014</strain>
    </source>
</reference>
<protein>
    <submittedName>
        <fullName evidence="1">Uncharacterized protein</fullName>
    </submittedName>
</protein>
<dbReference type="EMBL" id="CP043028">
    <property type="protein sequence ID" value="QFJ54982.1"/>
    <property type="molecule type" value="Genomic_DNA"/>
</dbReference>